<evidence type="ECO:0000313" key="1">
    <source>
        <dbReference type="EMBL" id="SMB92538.1"/>
    </source>
</evidence>
<organism evidence="1 2">
    <name type="scientific">Desulfonispora thiosulfatigenes DSM 11270</name>
    <dbReference type="NCBI Taxonomy" id="656914"/>
    <lineage>
        <taxon>Bacteria</taxon>
        <taxon>Bacillati</taxon>
        <taxon>Bacillota</taxon>
        <taxon>Clostridia</taxon>
        <taxon>Eubacteriales</taxon>
        <taxon>Peptococcaceae</taxon>
        <taxon>Desulfonispora</taxon>
    </lineage>
</organism>
<keyword evidence="2" id="KW-1185">Reference proteome</keyword>
<gene>
    <name evidence="1" type="ORF">SAMN00017405_2055</name>
</gene>
<reference evidence="1 2" key="1">
    <citation type="submission" date="2017-04" db="EMBL/GenBank/DDBJ databases">
        <authorList>
            <person name="Afonso C.L."/>
            <person name="Miller P.J."/>
            <person name="Scott M.A."/>
            <person name="Spackman E."/>
            <person name="Goraichik I."/>
            <person name="Dimitrov K.M."/>
            <person name="Suarez D.L."/>
            <person name="Swayne D.E."/>
        </authorList>
    </citation>
    <scope>NUCLEOTIDE SEQUENCE [LARGE SCALE GENOMIC DNA]</scope>
    <source>
        <strain evidence="1 2">DSM 11270</strain>
    </source>
</reference>
<dbReference type="AlphaFoldDB" id="A0A1W1VGQ6"/>
<accession>A0A1W1VGQ6</accession>
<dbReference type="EMBL" id="FWWT01000021">
    <property type="protein sequence ID" value="SMB92538.1"/>
    <property type="molecule type" value="Genomic_DNA"/>
</dbReference>
<name>A0A1W1VGQ6_DESTI</name>
<sequence>MFEMVTGVTPPLLSPRKYVIVEQTIYPLSI</sequence>
<protein>
    <submittedName>
        <fullName evidence="1">Uncharacterized protein</fullName>
    </submittedName>
</protein>
<dbReference type="Proteomes" id="UP000192731">
    <property type="component" value="Unassembled WGS sequence"/>
</dbReference>
<proteinExistence type="predicted"/>
<evidence type="ECO:0000313" key="2">
    <source>
        <dbReference type="Proteomes" id="UP000192731"/>
    </source>
</evidence>